<protein>
    <recommendedName>
        <fullName evidence="13 14">Crossover junction endodeoxyribonuclease RuvC</fullName>
        <ecNumber evidence="13 14">3.1.21.10</ecNumber>
    </recommendedName>
    <alternativeName>
        <fullName evidence="13">Holliday junction nuclease RuvC</fullName>
    </alternativeName>
    <alternativeName>
        <fullName evidence="13">Holliday junction resolvase RuvC</fullName>
    </alternativeName>
</protein>
<evidence type="ECO:0000313" key="15">
    <source>
        <dbReference type="EMBL" id="OGE41375.1"/>
    </source>
</evidence>
<dbReference type="Proteomes" id="UP000177328">
    <property type="component" value="Unassembled WGS sequence"/>
</dbReference>
<dbReference type="HAMAP" id="MF_00034">
    <property type="entry name" value="RuvC"/>
    <property type="match status" value="1"/>
</dbReference>
<dbReference type="InterPro" id="IPR020563">
    <property type="entry name" value="X-over_junc_endoDNase_Mg_BS"/>
</dbReference>
<comment type="cofactor">
    <cofactor evidence="13">
        <name>Mg(2+)</name>
        <dbReference type="ChEBI" id="CHEBI:18420"/>
    </cofactor>
    <text evidence="13">Binds 2 Mg(2+) ion per subunit.</text>
</comment>
<comment type="caution">
    <text evidence="15">The sequence shown here is derived from an EMBL/GenBank/DDBJ whole genome shotgun (WGS) entry which is preliminary data.</text>
</comment>
<dbReference type="EC" id="3.1.21.10" evidence="13 14"/>
<dbReference type="EMBL" id="MFDD01000002">
    <property type="protein sequence ID" value="OGE41375.1"/>
    <property type="molecule type" value="Genomic_DNA"/>
</dbReference>
<comment type="subunit">
    <text evidence="13">Homodimer which binds Holliday junction (HJ) DNA. The HJ becomes 2-fold symmetrical on binding to RuvC with unstacked arms; it has a different conformation from HJ DNA in complex with RuvA. In the full resolvosome a probable DNA-RuvA(4)-RuvB(12)-RuvC(2) complex forms which resolves the HJ.</text>
</comment>
<dbReference type="GO" id="GO:0006281">
    <property type="term" value="P:DNA repair"/>
    <property type="evidence" value="ECO:0007669"/>
    <property type="project" value="UniProtKB-UniRule"/>
</dbReference>
<keyword evidence="9 13" id="KW-0238">DNA-binding</keyword>
<feature type="binding site" evidence="13">
    <location>
        <position position="67"/>
    </location>
    <ligand>
        <name>Mg(2+)</name>
        <dbReference type="ChEBI" id="CHEBI:18420"/>
        <label>2</label>
    </ligand>
</feature>
<proteinExistence type="inferred from homology"/>
<dbReference type="GO" id="GO:0008821">
    <property type="term" value="F:crossover junction DNA endonuclease activity"/>
    <property type="evidence" value="ECO:0007669"/>
    <property type="project" value="UniProtKB-UniRule"/>
</dbReference>
<keyword evidence="3 13" id="KW-0540">Nuclease</keyword>
<reference evidence="15 16" key="1">
    <citation type="journal article" date="2016" name="Nat. Commun.">
        <title>Thousands of microbial genomes shed light on interconnected biogeochemical processes in an aquifer system.</title>
        <authorList>
            <person name="Anantharaman K."/>
            <person name="Brown C.T."/>
            <person name="Hug L.A."/>
            <person name="Sharon I."/>
            <person name="Castelle C.J."/>
            <person name="Probst A.J."/>
            <person name="Thomas B.C."/>
            <person name="Singh A."/>
            <person name="Wilkins M.J."/>
            <person name="Karaoz U."/>
            <person name="Brodie E.L."/>
            <person name="Williams K.H."/>
            <person name="Hubbard S.S."/>
            <person name="Banfield J.F."/>
        </authorList>
    </citation>
    <scope>NUCLEOTIDE SEQUENCE [LARGE SCALE GENOMIC DNA]</scope>
</reference>
<keyword evidence="6 13" id="KW-0227">DNA damage</keyword>
<keyword evidence="11 13" id="KW-0234">DNA repair</keyword>
<accession>A0A1F5KKQ3</accession>
<organism evidence="15 16">
    <name type="scientific">Candidatus Daviesbacteria bacterium RIFCSPHIGHO2_02_FULL_43_12</name>
    <dbReference type="NCBI Taxonomy" id="1797776"/>
    <lineage>
        <taxon>Bacteria</taxon>
        <taxon>Candidatus Daviesiibacteriota</taxon>
    </lineage>
</organism>
<evidence type="ECO:0000256" key="8">
    <source>
        <dbReference type="ARBA" id="ARBA00022842"/>
    </source>
</evidence>
<comment type="subcellular location">
    <subcellularLocation>
        <location evidence="13">Cytoplasm</location>
    </subcellularLocation>
</comment>
<dbReference type="PRINTS" id="PR00696">
    <property type="entry name" value="RSOLVASERUVC"/>
</dbReference>
<dbReference type="Gene3D" id="3.30.420.10">
    <property type="entry name" value="Ribonuclease H-like superfamily/Ribonuclease H"/>
    <property type="match status" value="1"/>
</dbReference>
<evidence type="ECO:0000256" key="13">
    <source>
        <dbReference type="HAMAP-Rule" id="MF_00034"/>
    </source>
</evidence>
<dbReference type="PROSITE" id="PS01321">
    <property type="entry name" value="RUVC"/>
    <property type="match status" value="1"/>
</dbReference>
<evidence type="ECO:0000256" key="1">
    <source>
        <dbReference type="ARBA" id="ARBA00009518"/>
    </source>
</evidence>
<feature type="active site" evidence="13">
    <location>
        <position position="140"/>
    </location>
</feature>
<evidence type="ECO:0000256" key="4">
    <source>
        <dbReference type="ARBA" id="ARBA00022723"/>
    </source>
</evidence>
<dbReference type="GO" id="GO:0006310">
    <property type="term" value="P:DNA recombination"/>
    <property type="evidence" value="ECO:0007669"/>
    <property type="project" value="UniProtKB-UniRule"/>
</dbReference>
<keyword evidence="10 13" id="KW-0233">DNA recombination</keyword>
<keyword evidence="4 13" id="KW-0479">Metal-binding</keyword>
<evidence type="ECO:0000256" key="14">
    <source>
        <dbReference type="NCBIfam" id="TIGR00228"/>
    </source>
</evidence>
<comment type="function">
    <text evidence="13">The RuvA-RuvB-RuvC complex processes Holliday junction (HJ) DNA during genetic recombination and DNA repair. Endonuclease that resolves HJ intermediates. Cleaves cruciform DNA by making single-stranded nicks across the HJ at symmetrical positions within the homologous arms, yielding a 5'-phosphate and a 3'-hydroxyl group; requires a central core of homology in the junction. The consensus cleavage sequence is 5'-(A/T)TT(C/G)-3'. Cleavage occurs on the 3'-side of the TT dinucleotide at the point of strand exchange. HJ branch migration catalyzed by RuvA-RuvB allows RuvC to scan DNA until it finds its consensus sequence, where it cleaves and resolves the cruciform DNA.</text>
</comment>
<dbReference type="PANTHER" id="PTHR30194">
    <property type="entry name" value="CROSSOVER JUNCTION ENDODEOXYRIBONUCLEASE RUVC"/>
    <property type="match status" value="1"/>
</dbReference>
<comment type="similarity">
    <text evidence="1 13">Belongs to the RuvC family.</text>
</comment>
<keyword evidence="8 13" id="KW-0460">Magnesium</keyword>
<dbReference type="InterPro" id="IPR012337">
    <property type="entry name" value="RNaseH-like_sf"/>
</dbReference>
<feature type="active site" evidence="13">
    <location>
        <position position="7"/>
    </location>
</feature>
<evidence type="ECO:0000256" key="7">
    <source>
        <dbReference type="ARBA" id="ARBA00022801"/>
    </source>
</evidence>
<dbReference type="NCBIfam" id="TIGR00228">
    <property type="entry name" value="ruvC"/>
    <property type="match status" value="1"/>
</dbReference>
<evidence type="ECO:0000256" key="11">
    <source>
        <dbReference type="ARBA" id="ARBA00023204"/>
    </source>
</evidence>
<gene>
    <name evidence="13" type="primary">ruvC</name>
    <name evidence="15" type="ORF">A3D25_02515</name>
</gene>
<evidence type="ECO:0000256" key="9">
    <source>
        <dbReference type="ARBA" id="ARBA00023125"/>
    </source>
</evidence>
<dbReference type="AlphaFoldDB" id="A0A1F5KKQ3"/>
<evidence type="ECO:0000256" key="12">
    <source>
        <dbReference type="ARBA" id="ARBA00029354"/>
    </source>
</evidence>
<keyword evidence="2 13" id="KW-0963">Cytoplasm</keyword>
<feature type="binding site" evidence="13">
    <location>
        <position position="7"/>
    </location>
    <ligand>
        <name>Mg(2+)</name>
        <dbReference type="ChEBI" id="CHEBI:18420"/>
        <label>1</label>
    </ligand>
</feature>
<dbReference type="InterPro" id="IPR036397">
    <property type="entry name" value="RNaseH_sf"/>
</dbReference>
<evidence type="ECO:0000313" key="16">
    <source>
        <dbReference type="Proteomes" id="UP000177328"/>
    </source>
</evidence>
<dbReference type="SUPFAM" id="SSF53098">
    <property type="entry name" value="Ribonuclease H-like"/>
    <property type="match status" value="1"/>
</dbReference>
<evidence type="ECO:0000256" key="6">
    <source>
        <dbReference type="ARBA" id="ARBA00022763"/>
    </source>
</evidence>
<comment type="catalytic activity">
    <reaction evidence="12 13">
        <text>Endonucleolytic cleavage at a junction such as a reciprocal single-stranded crossover between two homologous DNA duplexes (Holliday junction).</text>
        <dbReference type="EC" id="3.1.21.10"/>
    </reaction>
</comment>
<dbReference type="FunFam" id="3.30.420.10:FF:000002">
    <property type="entry name" value="Crossover junction endodeoxyribonuclease RuvC"/>
    <property type="match status" value="1"/>
</dbReference>
<dbReference type="GO" id="GO:0003677">
    <property type="term" value="F:DNA binding"/>
    <property type="evidence" value="ECO:0007669"/>
    <property type="project" value="UniProtKB-KW"/>
</dbReference>
<dbReference type="Pfam" id="PF02075">
    <property type="entry name" value="RuvC"/>
    <property type="match status" value="1"/>
</dbReference>
<evidence type="ECO:0000256" key="5">
    <source>
        <dbReference type="ARBA" id="ARBA00022759"/>
    </source>
</evidence>
<feature type="binding site" evidence="13">
    <location>
        <position position="140"/>
    </location>
    <ligand>
        <name>Mg(2+)</name>
        <dbReference type="ChEBI" id="CHEBI:18420"/>
        <label>1</label>
    </ligand>
</feature>
<evidence type="ECO:0000256" key="2">
    <source>
        <dbReference type="ARBA" id="ARBA00022490"/>
    </source>
</evidence>
<evidence type="ECO:0000256" key="3">
    <source>
        <dbReference type="ARBA" id="ARBA00022722"/>
    </source>
</evidence>
<feature type="active site" evidence="13">
    <location>
        <position position="67"/>
    </location>
</feature>
<dbReference type="NCBIfam" id="NF000711">
    <property type="entry name" value="PRK00039.2-1"/>
    <property type="match status" value="1"/>
</dbReference>
<dbReference type="GO" id="GO:0048476">
    <property type="term" value="C:Holliday junction resolvase complex"/>
    <property type="evidence" value="ECO:0007669"/>
    <property type="project" value="UniProtKB-UniRule"/>
</dbReference>
<name>A0A1F5KKQ3_9BACT</name>
<sequence length="162" mass="17948">MIILGIDPGISRIGWGLVEELKGRLSPIKYGCLETSPKHSEESRLLEIHIFFSKLIAEFNPDIVSLEQLFFAANTKTAFSVGQARGVLILTMTQKKIPIQSFTPLQVKLAICGYGRAEKKQIQQMVKALLNLTTIPEPDDAADALAIALTFAFSYKLDKKLI</sequence>
<dbReference type="GO" id="GO:0005737">
    <property type="term" value="C:cytoplasm"/>
    <property type="evidence" value="ECO:0007669"/>
    <property type="project" value="UniProtKB-SubCell"/>
</dbReference>
<evidence type="ECO:0000256" key="10">
    <source>
        <dbReference type="ARBA" id="ARBA00023172"/>
    </source>
</evidence>
<dbReference type="InterPro" id="IPR002176">
    <property type="entry name" value="X-over_junc_endoDNase_RuvC"/>
</dbReference>
<dbReference type="PANTHER" id="PTHR30194:SF3">
    <property type="entry name" value="CROSSOVER JUNCTION ENDODEOXYRIBONUCLEASE RUVC"/>
    <property type="match status" value="1"/>
</dbReference>
<dbReference type="CDD" id="cd16962">
    <property type="entry name" value="RuvC"/>
    <property type="match status" value="1"/>
</dbReference>
<dbReference type="GO" id="GO:0000287">
    <property type="term" value="F:magnesium ion binding"/>
    <property type="evidence" value="ECO:0007669"/>
    <property type="project" value="UniProtKB-UniRule"/>
</dbReference>
<keyword evidence="7 13" id="KW-0378">Hydrolase</keyword>
<keyword evidence="5 13" id="KW-0255">Endonuclease</keyword>